<sequence>MKRSMLLFSASILIILSMAACSNESDSTNSGIVFGEVTGKNELQAGNVFQVGEKVNFVMETESPIEQDQLNVILNILSPSDEWQEVTTNTLQVSPDATQVMNGLDASMFEQLGPGAYQLVIEWGDQSVKGDFVVEQSES</sequence>
<evidence type="ECO:0000313" key="3">
    <source>
        <dbReference type="Proteomes" id="UP000198892"/>
    </source>
</evidence>
<evidence type="ECO:0000313" key="2">
    <source>
        <dbReference type="EMBL" id="SFQ36278.1"/>
    </source>
</evidence>
<accession>A0A1I5XWF5</accession>
<organism evidence="2 3">
    <name type="scientific">Salibacterium halotolerans</name>
    <dbReference type="NCBI Taxonomy" id="1884432"/>
    <lineage>
        <taxon>Bacteria</taxon>
        <taxon>Bacillati</taxon>
        <taxon>Bacillota</taxon>
        <taxon>Bacilli</taxon>
        <taxon>Bacillales</taxon>
        <taxon>Bacillaceae</taxon>
    </lineage>
</organism>
<feature type="chain" id="PRO_5039539458" description="DUF3221 domain-containing protein" evidence="1">
    <location>
        <begin position="20"/>
        <end position="139"/>
    </location>
</feature>
<dbReference type="EMBL" id="FOXD01000032">
    <property type="protein sequence ID" value="SFQ36278.1"/>
    <property type="molecule type" value="Genomic_DNA"/>
</dbReference>
<feature type="signal peptide" evidence="1">
    <location>
        <begin position="1"/>
        <end position="19"/>
    </location>
</feature>
<reference evidence="3" key="1">
    <citation type="submission" date="2016-10" db="EMBL/GenBank/DDBJ databases">
        <authorList>
            <person name="Varghese N."/>
            <person name="Submissions S."/>
        </authorList>
    </citation>
    <scope>NUCLEOTIDE SEQUENCE [LARGE SCALE GENOMIC DNA]</scope>
    <source>
        <strain evidence="3">S7</strain>
    </source>
</reference>
<dbReference type="AlphaFoldDB" id="A0A1I5XWF5"/>
<keyword evidence="3" id="KW-1185">Reference proteome</keyword>
<protein>
    <recommendedName>
        <fullName evidence="4">DUF3221 domain-containing protein</fullName>
    </recommendedName>
</protein>
<dbReference type="OrthoDB" id="2947971at2"/>
<dbReference type="Proteomes" id="UP000198892">
    <property type="component" value="Unassembled WGS sequence"/>
</dbReference>
<dbReference type="STRING" id="1884432.SAMN05518683_13219"/>
<evidence type="ECO:0000256" key="1">
    <source>
        <dbReference type="SAM" id="SignalP"/>
    </source>
</evidence>
<dbReference type="PROSITE" id="PS51257">
    <property type="entry name" value="PROKAR_LIPOPROTEIN"/>
    <property type="match status" value="1"/>
</dbReference>
<evidence type="ECO:0008006" key="4">
    <source>
        <dbReference type="Google" id="ProtNLM"/>
    </source>
</evidence>
<proteinExistence type="predicted"/>
<dbReference type="RefSeq" id="WP_093339438.1">
    <property type="nucleotide sequence ID" value="NZ_FOXD01000032.1"/>
</dbReference>
<gene>
    <name evidence="2" type="ORF">SAMN05518683_13219</name>
</gene>
<keyword evidence="1" id="KW-0732">Signal</keyword>
<name>A0A1I5XWF5_9BACI</name>